<feature type="coiled-coil region" evidence="1">
    <location>
        <begin position="1909"/>
        <end position="1939"/>
    </location>
</feature>
<evidence type="ECO:0000256" key="1">
    <source>
        <dbReference type="SAM" id="Coils"/>
    </source>
</evidence>
<evidence type="ECO:0000313" key="4">
    <source>
        <dbReference type="EMBL" id="QHU10790.1"/>
    </source>
</evidence>
<name>A0A6C0K1X6_9ZZZZ</name>
<accession>A0A6C0K1X6</accession>
<evidence type="ECO:0000256" key="2">
    <source>
        <dbReference type="SAM" id="MobiDB-lite"/>
    </source>
</evidence>
<feature type="coiled-coil region" evidence="1">
    <location>
        <begin position="1429"/>
        <end position="1501"/>
    </location>
</feature>
<feature type="coiled-coil region" evidence="1">
    <location>
        <begin position="1549"/>
        <end position="1586"/>
    </location>
</feature>
<feature type="transmembrane region" description="Helical" evidence="3">
    <location>
        <begin position="2093"/>
        <end position="2115"/>
    </location>
</feature>
<evidence type="ECO:0000256" key="3">
    <source>
        <dbReference type="SAM" id="Phobius"/>
    </source>
</evidence>
<feature type="region of interest" description="Disordered" evidence="2">
    <location>
        <begin position="1838"/>
        <end position="1876"/>
    </location>
</feature>
<keyword evidence="3" id="KW-0472">Membrane</keyword>
<feature type="transmembrane region" description="Helical" evidence="3">
    <location>
        <begin position="2058"/>
        <end position="2086"/>
    </location>
</feature>
<organism evidence="4">
    <name type="scientific">viral metagenome</name>
    <dbReference type="NCBI Taxonomy" id="1070528"/>
    <lineage>
        <taxon>unclassified sequences</taxon>
        <taxon>metagenomes</taxon>
        <taxon>organismal metagenomes</taxon>
    </lineage>
</organism>
<keyword evidence="1" id="KW-0175">Coiled coil</keyword>
<keyword evidence="3" id="KW-0812">Transmembrane</keyword>
<dbReference type="EMBL" id="MN740771">
    <property type="protein sequence ID" value="QHU10790.1"/>
    <property type="molecule type" value="Genomic_DNA"/>
</dbReference>
<protein>
    <submittedName>
        <fullName evidence="4">Uncharacterized protein</fullName>
    </submittedName>
</protein>
<sequence length="3548" mass="407889">MASFVKPSQAAPLIYIDKDVSGINRYNFKDYYAYKEKLSSVYNDSEKIMKKYDTQKEKDDIKILRYEKTVTMQDVLEDNKVIILNSDFKLDIASTGAGADDRKRHLSQLQKNVVKSIRNPPSYNPYRAQQQLANHFAVLHKNVEIYKEMYLKIQEEKKQGGYIQMLYKVTSSPAFVYITPIIIGVGFNVLVVSSIGAPLTWIALLQLIMSKVGISATATATATATGVAATETVAAIGTGAINWVFLGENMFSYIGSTNLYFHGFLDLFHYAGFFSISDIGNLTKLYNDMVTYSKTPEGVTDPNTINKILTDIFSGVSNAELAETNAYYKFFKYIYDRIKEKDIFRSDKTETVNTSWLAFATSYSQSPNGQFILSSLSMASNIYTYINTTNALLSNYEDINKMIIFEQAFKIGTNTRTFHELTRFLSASTVEGAGSFFNWISLPGNNISNNAFTSFVGNVWSTQYNPLQKMWESEYNPLPQIPKYVPDFFTISVDGLYKFAITSGPNAYFDGLKKEAEAKKKQKKKTDKENILEIEQKVLRIADYKKLKYSNEEIAEMLNPEPDEPNNYKLSIIRYMVEFKKKFKKFLKYPNLSAKNITMYTNGFAIFHFLYKNMHNVSFSIAVGVLQNWVLKGYDTVIMNELFPFNWVPILPKGTIVDLVKFYMKFYYGTSESFNQRVEQARMQLISSIVHDIQLFHTDVQNLFFNSEVGISLSKYFKKIDDMWMIKAVKISVKIMYFVAAVPLLSAGVNEIVSPVMDAFKIDFFSILDNREKLLLFSTFLNNKLSNLFKAYKTGEGVKFIEELKDFTDINKILLKTVIPYLTVDGYYELYGRQNEENLKGNLIKMNVNHKEEEFIILDIERVMSTETGVASDLEFALFNPDELLSYLMRNPLKDSTGAVIKIDPNDPNARDIKIEDVFYAYYEQDFKKKQKEDPNKYFSFDLYLKELYYSSYRIVHNLPENFVPKMPTKEEDGIIEKVTELVEEVGEEVGEVVETVVKKVLDSGKEIKDNDKVSPEVAKEKQQLSNAKIIELGILGKVIKLEEKRKIDTATEGGWRWPRYLKWEYWDPDKKWEMWFKSRGSAQQPTATPDVKEKPYVSLDLKNPEEIAFIKRFLEEGDDSFIVKRIEKQKLQGILPGNGKFEIALPNNYGFGFQSVGVSDFLTIKTLMDYVLTASEGNAPSEILEDLKLYGENDPYILNKLSDINSRYNTEFIKVAKHILKFSDSIKGRFSDWEYDVVPLNFLNFNYSEFESMCETMLNQKTLKTVFQKGSEDTMFKLFTNALKFSKLCSSGDDNIVFIDKSGFNINTNKKDTVCDASNEVDFFKLGSEEKQKIVNKLLMRPDIIEYLHEHKYDLVKNYKDTQREAEYIHGSYGQKQLSSSTTSEELENERIINEFIESNKIIIDDVHDNMIKFVVKIIDGVVGQDREEATEEHLKQLKSEIDELYLNETLKMDVLSQNKELSTTIETLKLKNTELTAKQSELEEEKDKLESEIKELLETVKVYYYYDPKIKNYALKPGKSEKDEGTKKGMKAYSEGVSKSREFSAKNKEVSSNKTLLEENETELKEKEAEYKRIEDAHASAVSAITDEITRKTEQLVAETEEYEKTFLLANFGRLLKKLQRNMHMDKGLKDAVYNYFDIPEGFKIDYGLIESAREQELNKIDSVCNPSENTTSEKKDADIIRLYKSAMKFPDVLLINYPLTSTSSPFNYAPTYKPDSILDVLKMELQNIQNNNSFLSGRLTNFENGQKIECDNYDKSLMKRYVELKYKIFERDVLVRANNFYSINNRNVNKYEGEIKNRLDGFAEELTKLLKEAKQREENRKPVVISNILAEQSAKTIERAEPKQTVDQSNRSPTLPPSQMPTVADNPLADKPVGDKLVADESVTKNQQIKNQQVKDQETQALGNAVGNIEREEQKLKREQALKEEQETGVAEENKEEQGYLFGLLFGGDDGYVSGMVNMLRNLGEETKLKTNGKEYGEMSELEKLDEKKSPFEDILKWCKDHSMQWYMKGHEIVVNREGENEGLTSQDFEKCRKDSYFKVLTDLSSTMLNVYLDFIGGILTVSWNTIIAVLVTINGILIALCALATSTGVGIPACVAVTPLITFLSNTILIMKHPSAQTIITSISACTPLWFMHFVAISMDVVPDKPYLGVNLVRLIVLHISDSIKKYYDSSMLMKARKIACDQVYSTLTGRPNIDALVDNLQNKIEYSLCPSDPITGVKPNYCASPRGGNFYMYINIGLADFQKRNVNDQDYIAEVFAELFFGFDEKQQKKLEDLKKVDFKNKDCKVYDKYNIVDAVMVVITNPLDSQVFINMFFCKLYKIPPPTAAQLGSIFWWQSFIRNVIFTSLFSNRLLKEILAPIFKFILQREKLTNYLLTQIFGNPSYNPSLNNSQNESEININVGRDLIESSIKNLLNDSKDTDGKIDDAKLEAAINEQVANVIYDFVYAFFRNFLKFLQDNQTTQMPQFMFNAAEEFRTNCINNSCDTNGNKNTKNKKEYIRLGICEILGIRNFPNIYKEVDKNGMRSIFGDVDFCNPNAFYDDVGGYNNNEKFKEYLKALSIKLKNINYAEFKITSLENSPFLNVETKIDIQIDHTKRYFDELQKMINVYIKSTPPTLDEGKMRIFLQEKINEENSDENVYVKYRYEYGKKELLDPYAYQQKTGNPNIGSLVNKLLIEHCEKGYHIVEMPEFDKDGKILIFQIDKDGVLTKDSAGNYIKVPKNNTDEIVNETISTKYVCVEEMSEKYKNAQSFFTDVLEIQVERQNYANQIEIIKKSIFKSFQTEINSLLNTSNLVGLSKNEIDDIRKRQEAMLNEIKRIDEKLDDVSKLTDSEQFADDIINDLIRINEELNPENANQDLTRNIMSLNKDALIAQINRIKMEKVREEQAKELEKDNPFAAINAFLLLVDFDLKLKPEEKTKLDNITQLYNKIIETPLRTNIISEIDDIKLKLIELLNNLSTYENVERNNIQEIAGLIEKINSENIFPKNEENETLWNYYTPENVEQFSKYEAKKLYINNLLKNIDMFKDMKESPYKDGKYYYDYLIFIYFNFIYSNAIDYDDSKMKLMILLFKMKSISDYKFTDQDIKAIIPMDKKNPSYELIKKNLLELFNDKKFSTKLLSALNVEQRGPDVKPAMLTPGITPKIIVTDLSGKKSEKEVKTPLDFFIEPFSDRIENAKDVPEKTTEVDNAKKLQEFLRRGEITFSGLKVKGVEGLALVPTKGSNKFALMSVATGGVEITDKNIYVKSREYKKYKALKGKMLQDDILTIDDNVDVYENYLLNPDGTADYNPPRVEKSWNDVFYMQFDGGPETKLARLERDRKKLTGGFPPIITDLHCTLNESLEESDQRFLTDNYKVFKSGGKCLWILKVDLQQFSNIFEGFSEQGYAENVLALYNLKSQIIKQVRDDVNKKIPFDGKTFLTNDAESIERYINSLGVKFDYLETLKIRGIKDDNGNLLSAEDIKTMYKEDGVDFVKPNGEVTKVYITNDDILNNFIVSLIPTSALFKRDGSKGGGLTLTAEFDIKSGNVKVNNLNDDDDKFILHS</sequence>
<feature type="transmembrane region" description="Helical" evidence="3">
    <location>
        <begin position="174"/>
        <end position="204"/>
    </location>
</feature>
<proteinExistence type="predicted"/>
<reference evidence="4" key="1">
    <citation type="journal article" date="2020" name="Nature">
        <title>Giant virus diversity and host interactions through global metagenomics.</title>
        <authorList>
            <person name="Schulz F."/>
            <person name="Roux S."/>
            <person name="Paez-Espino D."/>
            <person name="Jungbluth S."/>
            <person name="Walsh D.A."/>
            <person name="Denef V.J."/>
            <person name="McMahon K.D."/>
            <person name="Konstantinidis K.T."/>
            <person name="Eloe-Fadrosh E.A."/>
            <person name="Kyrpides N.C."/>
            <person name="Woyke T."/>
        </authorList>
    </citation>
    <scope>NUCLEOTIDE SEQUENCE</scope>
    <source>
        <strain evidence="4">GVMAG-S-1101165-83</strain>
    </source>
</reference>
<keyword evidence="3" id="KW-1133">Transmembrane helix</keyword>